<reference evidence="9 10" key="1">
    <citation type="submission" date="2018-07" db="EMBL/GenBank/DDBJ databases">
        <title>Genomic Encyclopedia of Type Strains, Phase III (KMG-III): the genomes of soil and plant-associated and newly described type strains.</title>
        <authorList>
            <person name="Whitman W."/>
        </authorList>
    </citation>
    <scope>NUCLEOTIDE SEQUENCE [LARGE SCALE GENOMIC DNA]</scope>
    <source>
        <strain evidence="9 10">CECT 7958</strain>
    </source>
</reference>
<dbReference type="HAMAP" id="MF_01363">
    <property type="entry name" value="Ribosomal_bL21"/>
    <property type="match status" value="1"/>
</dbReference>
<dbReference type="GO" id="GO:1990904">
    <property type="term" value="C:ribonucleoprotein complex"/>
    <property type="evidence" value="ECO:0007669"/>
    <property type="project" value="UniProtKB-KW"/>
</dbReference>
<dbReference type="GO" id="GO:0006412">
    <property type="term" value="P:translation"/>
    <property type="evidence" value="ECO:0007669"/>
    <property type="project" value="UniProtKB-UniRule"/>
</dbReference>
<dbReference type="AlphaFoldDB" id="A0A368ZIY0"/>
<evidence type="ECO:0000256" key="4">
    <source>
        <dbReference type="ARBA" id="ARBA00022980"/>
    </source>
</evidence>
<dbReference type="Pfam" id="PF14520">
    <property type="entry name" value="HHH_5"/>
    <property type="match status" value="1"/>
</dbReference>
<dbReference type="RefSeq" id="WP_114308245.1">
    <property type="nucleotide sequence ID" value="NZ_QPJO01000001.1"/>
</dbReference>
<protein>
    <recommendedName>
        <fullName evidence="6">Large ribosomal subunit protein bL21</fullName>
    </recommendedName>
</protein>
<evidence type="ECO:0000256" key="3">
    <source>
        <dbReference type="ARBA" id="ARBA00022884"/>
    </source>
</evidence>
<dbReference type="EMBL" id="QPJO01000001">
    <property type="protein sequence ID" value="RCW93739.1"/>
    <property type="molecule type" value="Genomic_DNA"/>
</dbReference>
<keyword evidence="5 6" id="KW-0687">Ribonucleoprotein</keyword>
<evidence type="ECO:0000256" key="1">
    <source>
        <dbReference type="ARBA" id="ARBA00008563"/>
    </source>
</evidence>
<dbReference type="GO" id="GO:0005737">
    <property type="term" value="C:cytoplasm"/>
    <property type="evidence" value="ECO:0007669"/>
    <property type="project" value="UniProtKB-ARBA"/>
</dbReference>
<dbReference type="InterPro" id="IPR018258">
    <property type="entry name" value="Ribosomal_bL21_CS"/>
</dbReference>
<dbReference type="OrthoDB" id="9813334at2"/>
<keyword evidence="4 6" id="KW-0689">Ribosomal protein</keyword>
<keyword evidence="10" id="KW-1185">Reference proteome</keyword>
<accession>A0A368ZIY0</accession>
<proteinExistence type="inferred from homology"/>
<dbReference type="PANTHER" id="PTHR21349">
    <property type="entry name" value="50S RIBOSOMAL PROTEIN L21"/>
    <property type="match status" value="1"/>
</dbReference>
<comment type="similarity">
    <text evidence="1 6 7">Belongs to the bacterial ribosomal protein bL21 family.</text>
</comment>
<evidence type="ECO:0000256" key="7">
    <source>
        <dbReference type="RuleBase" id="RU000562"/>
    </source>
</evidence>
<keyword evidence="3 6" id="KW-0694">RNA-binding</keyword>
<evidence type="ECO:0000256" key="6">
    <source>
        <dbReference type="HAMAP-Rule" id="MF_01363"/>
    </source>
</evidence>
<gene>
    <name evidence="6" type="primary">rplU</name>
    <name evidence="9" type="ORF">DFQ08_101537</name>
</gene>
<feature type="compositionally biased region" description="Basic and acidic residues" evidence="8">
    <location>
        <begin position="111"/>
        <end position="130"/>
    </location>
</feature>
<dbReference type="SUPFAM" id="SSF141091">
    <property type="entry name" value="L21p-like"/>
    <property type="match status" value="1"/>
</dbReference>
<dbReference type="Pfam" id="PF00829">
    <property type="entry name" value="Ribosomal_L21p"/>
    <property type="match status" value="1"/>
</dbReference>
<dbReference type="Gene3D" id="1.10.150.20">
    <property type="entry name" value="5' to 3' exonuclease, C-terminal subdomain"/>
    <property type="match status" value="1"/>
</dbReference>
<feature type="region of interest" description="Disordered" evidence="8">
    <location>
        <begin position="108"/>
        <end position="130"/>
    </location>
</feature>
<evidence type="ECO:0000256" key="5">
    <source>
        <dbReference type="ARBA" id="ARBA00023274"/>
    </source>
</evidence>
<comment type="subunit">
    <text evidence="6">Part of the 50S ribosomal subunit. Contacts protein L20.</text>
</comment>
<dbReference type="PROSITE" id="PS01169">
    <property type="entry name" value="RIBOSOMAL_L21"/>
    <property type="match status" value="1"/>
</dbReference>
<organism evidence="9 10">
    <name type="scientific">Winogradskyella arenosi</name>
    <dbReference type="NCBI Taxonomy" id="533325"/>
    <lineage>
        <taxon>Bacteria</taxon>
        <taxon>Pseudomonadati</taxon>
        <taxon>Bacteroidota</taxon>
        <taxon>Flavobacteriia</taxon>
        <taxon>Flavobacteriales</taxon>
        <taxon>Flavobacteriaceae</taxon>
        <taxon>Winogradskyella</taxon>
    </lineage>
</organism>
<comment type="function">
    <text evidence="6 7">This protein binds to 23S rRNA in the presence of protein L20.</text>
</comment>
<dbReference type="NCBIfam" id="TIGR00061">
    <property type="entry name" value="L21"/>
    <property type="match status" value="1"/>
</dbReference>
<dbReference type="GO" id="GO:0003735">
    <property type="term" value="F:structural constituent of ribosome"/>
    <property type="evidence" value="ECO:0007669"/>
    <property type="project" value="InterPro"/>
</dbReference>
<dbReference type="Proteomes" id="UP000253436">
    <property type="component" value="Unassembled WGS sequence"/>
</dbReference>
<sequence>MYAIVEIAGQQFKVAKDQRVFVNRLASEEGQEVSFDNVLLIGDGDNVTLGAPAIDGAQVSAKVLKHLKGDKVIVFKKKRRKGYRVKNGHRQSLTEIVIEGITASGAKKAAPKKETKKADAPKAKKATGKADDLKKIEGAGPKAAEAMVNAGLDTFAKVADAKPEELSKILSEASSRLAHIVTETWPKQAKLAAEGKWDELKELQDRLDGGIEK</sequence>
<evidence type="ECO:0000256" key="2">
    <source>
        <dbReference type="ARBA" id="ARBA00022730"/>
    </source>
</evidence>
<dbReference type="GO" id="GO:0019843">
    <property type="term" value="F:rRNA binding"/>
    <property type="evidence" value="ECO:0007669"/>
    <property type="project" value="UniProtKB-UniRule"/>
</dbReference>
<evidence type="ECO:0000256" key="8">
    <source>
        <dbReference type="SAM" id="MobiDB-lite"/>
    </source>
</evidence>
<evidence type="ECO:0000313" key="10">
    <source>
        <dbReference type="Proteomes" id="UP000253436"/>
    </source>
</evidence>
<dbReference type="InterPro" id="IPR028909">
    <property type="entry name" value="bL21-like"/>
</dbReference>
<dbReference type="InterPro" id="IPR036164">
    <property type="entry name" value="bL21-like_sf"/>
</dbReference>
<dbReference type="PANTHER" id="PTHR21349:SF0">
    <property type="entry name" value="LARGE RIBOSOMAL SUBUNIT PROTEIN BL21M"/>
    <property type="match status" value="1"/>
</dbReference>
<evidence type="ECO:0000313" key="9">
    <source>
        <dbReference type="EMBL" id="RCW93739.1"/>
    </source>
</evidence>
<dbReference type="GO" id="GO:0005840">
    <property type="term" value="C:ribosome"/>
    <property type="evidence" value="ECO:0007669"/>
    <property type="project" value="UniProtKB-KW"/>
</dbReference>
<dbReference type="InterPro" id="IPR001787">
    <property type="entry name" value="Ribosomal_bL21"/>
</dbReference>
<name>A0A368ZIY0_9FLAO</name>
<comment type="caution">
    <text evidence="9">The sequence shown here is derived from an EMBL/GenBank/DDBJ whole genome shotgun (WGS) entry which is preliminary data.</text>
</comment>
<keyword evidence="2 6" id="KW-0699">rRNA-binding</keyword>